<dbReference type="Proteomes" id="UP000279446">
    <property type="component" value="Unassembled WGS sequence"/>
</dbReference>
<evidence type="ECO:0000313" key="1">
    <source>
        <dbReference type="EMBL" id="RUT44506.1"/>
    </source>
</evidence>
<dbReference type="RefSeq" id="WP_127193451.1">
    <property type="nucleotide sequence ID" value="NZ_RZNY01000015.1"/>
</dbReference>
<comment type="caution">
    <text evidence="1">The sequence shown here is derived from an EMBL/GenBank/DDBJ whole genome shotgun (WGS) entry which is preliminary data.</text>
</comment>
<accession>A0A433Y6G6</accession>
<gene>
    <name evidence="1" type="ORF">EJP82_17995</name>
</gene>
<keyword evidence="2" id="KW-1185">Reference proteome</keyword>
<sequence length="136" mass="15188">MNGMINKGRNNVRGFNFILGIIFLITIVSCSTTTTEPETTGINANNDLLSQFAFEGRIYSIEGNVTPVEKIEKEVGEIKEILDDVKENGQAKLFNTKIDLIEGTKIYSIQDVDKDTVVAVKIKDIYYTAFFLGKLD</sequence>
<evidence type="ECO:0000313" key="2">
    <source>
        <dbReference type="Proteomes" id="UP000279446"/>
    </source>
</evidence>
<organism evidence="1 2">
    <name type="scientific">Paenibacillus anaericanus</name>
    <dbReference type="NCBI Taxonomy" id="170367"/>
    <lineage>
        <taxon>Bacteria</taxon>
        <taxon>Bacillati</taxon>
        <taxon>Bacillota</taxon>
        <taxon>Bacilli</taxon>
        <taxon>Bacillales</taxon>
        <taxon>Paenibacillaceae</taxon>
        <taxon>Paenibacillus</taxon>
    </lineage>
</organism>
<reference evidence="1 2" key="1">
    <citation type="submission" date="2018-12" db="EMBL/GenBank/DDBJ databases">
        <authorList>
            <person name="Sun L."/>
            <person name="Chen Z."/>
        </authorList>
    </citation>
    <scope>NUCLEOTIDE SEQUENCE [LARGE SCALE GENOMIC DNA]</scope>
    <source>
        <strain evidence="1 2">DSM 15890</strain>
    </source>
</reference>
<protein>
    <submittedName>
        <fullName evidence="1">Uncharacterized protein</fullName>
    </submittedName>
</protein>
<name>A0A433Y6G6_9BACL</name>
<dbReference type="PROSITE" id="PS51257">
    <property type="entry name" value="PROKAR_LIPOPROTEIN"/>
    <property type="match status" value="1"/>
</dbReference>
<dbReference type="AlphaFoldDB" id="A0A433Y6G6"/>
<proteinExistence type="predicted"/>
<dbReference type="EMBL" id="RZNY01000015">
    <property type="protein sequence ID" value="RUT44506.1"/>
    <property type="molecule type" value="Genomic_DNA"/>
</dbReference>